<dbReference type="PANTHER" id="PTHR34599:SF1">
    <property type="entry name" value="PHOSPHATIDIC ACID PHOSPHATASE TYPE 2_HALOPEROXIDASE DOMAIN-CONTAINING PROTEIN"/>
    <property type="match status" value="1"/>
</dbReference>
<dbReference type="SUPFAM" id="SSF48317">
    <property type="entry name" value="Acid phosphatase/Vanadium-dependent haloperoxidase"/>
    <property type="match status" value="1"/>
</dbReference>
<evidence type="ECO:0000256" key="1">
    <source>
        <dbReference type="SAM" id="MobiDB-lite"/>
    </source>
</evidence>
<dbReference type="InterPro" id="IPR016119">
    <property type="entry name" value="Br/Cl_peroxidase_C"/>
</dbReference>
<dbReference type="InterPro" id="IPR052559">
    <property type="entry name" value="V-haloperoxidase"/>
</dbReference>
<dbReference type="CDD" id="cd03398">
    <property type="entry name" value="PAP2_haloperoxidase"/>
    <property type="match status" value="1"/>
</dbReference>
<dbReference type="PANTHER" id="PTHR34599">
    <property type="entry name" value="PEROXIDASE-RELATED"/>
    <property type="match status" value="1"/>
</dbReference>
<feature type="compositionally biased region" description="Basic and acidic residues" evidence="1">
    <location>
        <begin position="1"/>
        <end position="11"/>
    </location>
</feature>
<gene>
    <name evidence="2" type="ORF">QI031_06425</name>
</gene>
<dbReference type="Gene3D" id="1.10.606.10">
    <property type="entry name" value="Vanadium-containing Chloroperoxidase, domain 2"/>
    <property type="match status" value="1"/>
</dbReference>
<keyword evidence="3" id="KW-1185">Reference proteome</keyword>
<dbReference type="KEGG" id="hbq:QI031_06425"/>
<keyword evidence="2" id="KW-0575">Peroxidase</keyword>
<sequence length="536" mass="59597">MSNELHWHQDCQELGPENNKQRRQSSRSIRRDAAQIAFNRGAAKHVCNGEEQEYKGKDGSPNFIANFSKGLPHNELGEVDPKAYKALLKALESGKPQDFEAIPLGKDRKLTNPQAGLGFDLEGPDGHALAIPPAPRIDSPQNSGEMAELYWMALLRDINFTDFSQNSEVAEAVADLSTFSDFRGPKVDGCITPDTLFRGNYAGDLVGPYISQFLLKDIHYGSLTISQKQQTVVPDINYLTDYDSWLDIQNGKIPSGDKFDPKPRYIRNIRDIGQYVHVDALYEAYLNACLILLDMKAPEDEGNPYKNSQTQIGFGTFGGPHILSLVTEVATRALKAVWFQKWYVHRRLRPEAFGGLIHNHLTGRATYPIDKEIFRSSALEKVHHLYGTYLLPMAFPEGSPTHPAYGAGHATVAGACVTILKAWFDESWVIPNPVVPNNDGTELVAYTGNDAEKLTVGGELNKVAANISLARDGAGVHWRTDYTESVKLGEQIAIGILQEQSLTFNEENFFTLTKFDGTKIKISCDEVKHLMVEKDE</sequence>
<dbReference type="InterPro" id="IPR036938">
    <property type="entry name" value="PAP2/HPO_sf"/>
</dbReference>
<dbReference type="Proteomes" id="UP001223520">
    <property type="component" value="Chromosome"/>
</dbReference>
<dbReference type="GO" id="GO:0004601">
    <property type="term" value="F:peroxidase activity"/>
    <property type="evidence" value="ECO:0007669"/>
    <property type="project" value="UniProtKB-KW"/>
</dbReference>
<keyword evidence="2" id="KW-0560">Oxidoreductase</keyword>
<name>A0AAJ6NV80_9CYAN</name>
<evidence type="ECO:0000313" key="2">
    <source>
        <dbReference type="EMBL" id="WGV27126.1"/>
    </source>
</evidence>
<dbReference type="EC" id="1.11.1.-" evidence="2"/>
<proteinExistence type="predicted"/>
<organism evidence="2 3">
    <name type="scientific">Halotia branconii CENA392</name>
    <dbReference type="NCBI Taxonomy" id="1539056"/>
    <lineage>
        <taxon>Bacteria</taxon>
        <taxon>Bacillati</taxon>
        <taxon>Cyanobacteriota</taxon>
        <taxon>Cyanophyceae</taxon>
        <taxon>Nostocales</taxon>
        <taxon>Nodulariaceae</taxon>
        <taxon>Halotia</taxon>
    </lineage>
</organism>
<dbReference type="RefSeq" id="WP_281484366.1">
    <property type="nucleotide sequence ID" value="NZ_CP124543.1"/>
</dbReference>
<dbReference type="EMBL" id="CP124543">
    <property type="protein sequence ID" value="WGV27126.1"/>
    <property type="molecule type" value="Genomic_DNA"/>
</dbReference>
<protein>
    <submittedName>
        <fullName evidence="2">Vanadium-dependent haloperoxidase</fullName>
        <ecNumber evidence="2">1.11.1.-</ecNumber>
    </submittedName>
</protein>
<accession>A0AAJ6NV80</accession>
<evidence type="ECO:0000313" key="3">
    <source>
        <dbReference type="Proteomes" id="UP001223520"/>
    </source>
</evidence>
<feature type="region of interest" description="Disordered" evidence="1">
    <location>
        <begin position="1"/>
        <end position="30"/>
    </location>
</feature>
<reference evidence="2 3" key="1">
    <citation type="journal article" date="2023" name="Limnol Oceanogr Lett">
        <title>Environmental adaptations by the intertidal Antarctic cyanobacterium Halotia branconii CENA392 as revealed using long-read genome sequencing.</title>
        <authorList>
            <person name="Dextro R.B."/>
            <person name="Delbaje E."/>
            <person name="Freitas P.N.N."/>
            <person name="Geraldes V."/>
            <person name="Pinto E."/>
            <person name="Long P.F."/>
            <person name="Fiore M.F."/>
        </authorList>
    </citation>
    <scope>NUCLEOTIDE SEQUENCE [LARGE SCALE GENOMIC DNA]</scope>
    <source>
        <strain evidence="2 3">CENA392</strain>
    </source>
</reference>
<dbReference type="AlphaFoldDB" id="A0AAJ6NV80"/>